<dbReference type="InterPro" id="IPR025388">
    <property type="entry name" value="Alginate_export_dom"/>
</dbReference>
<evidence type="ECO:0000256" key="2">
    <source>
        <dbReference type="SAM" id="SignalP"/>
    </source>
</evidence>
<dbReference type="AlphaFoldDB" id="A0A6C1AY12"/>
<evidence type="ECO:0000313" key="4">
    <source>
        <dbReference type="EMBL" id="QID16236.1"/>
    </source>
</evidence>
<feature type="chain" id="PRO_5025577568" evidence="2">
    <location>
        <begin position="27"/>
        <end position="468"/>
    </location>
</feature>
<proteinExistence type="predicted"/>
<keyword evidence="2" id="KW-0732">Signal</keyword>
<gene>
    <name evidence="4" type="ORF">G3580_00515</name>
</gene>
<feature type="region of interest" description="Disordered" evidence="1">
    <location>
        <begin position="22"/>
        <end position="41"/>
    </location>
</feature>
<dbReference type="EMBL" id="CP048836">
    <property type="protein sequence ID" value="QID16236.1"/>
    <property type="molecule type" value="Genomic_DNA"/>
</dbReference>
<accession>A0A6C1AY12</accession>
<evidence type="ECO:0000259" key="3">
    <source>
        <dbReference type="Pfam" id="PF13372"/>
    </source>
</evidence>
<sequence>MHKTSFALAVGAIALAGAGLPAPAQAQTPNPLETARPLPQGPSRWAADYRFLKDPAKRTDPLDAIRYHELGESSWLVLGGDMRFTHRTISNPDFALGPFQDDSFVMQRLQLHADLHLFDDAVRAFLQMQNTSTWGAKLPTLRDGNGTDVAQGFVDLNFGLGDAKATLRAGRQEIQFGQGALFNIGDLRNVRLAFDGIRATVKAQDGKRLDLVALQPIAYEIGAMNNRADENTQIYGAYGTLPLAKGMALDLYGFTRHIETRRFQGFVGEEDRQTFGGRFFGNTEKFKWTWDVVGQTGDHADRDIRAWGIRSHTQYKLDSAHKIAVGIHFDAASGGKPNGSNSHTFDPLYPKNGEYGIAGVTTQSNIIIFGPSLAFSPIPKSHVHAEIMRTWRQNTNDYVYLPGMRPVVGTLGNDERDIGTAYQIGGRWAPSRNFAVDIDLMRFDVGPAVEKAGGKDSSGVEFRLSASF</sequence>
<dbReference type="InterPro" id="IPR053728">
    <property type="entry name" value="Alginate_Permeability_Chnl"/>
</dbReference>
<dbReference type="Gene3D" id="2.40.160.100">
    <property type="match status" value="1"/>
</dbReference>
<name>A0A6C1AY12_9RHOO</name>
<evidence type="ECO:0000313" key="5">
    <source>
        <dbReference type="Proteomes" id="UP000501991"/>
    </source>
</evidence>
<dbReference type="SUPFAM" id="SSF56935">
    <property type="entry name" value="Porins"/>
    <property type="match status" value="1"/>
</dbReference>
<feature type="domain" description="Alginate export" evidence="3">
    <location>
        <begin position="75"/>
        <end position="457"/>
    </location>
</feature>
<dbReference type="Proteomes" id="UP000501991">
    <property type="component" value="Chromosome"/>
</dbReference>
<protein>
    <submittedName>
        <fullName evidence="4">Alginate export family protein</fullName>
    </submittedName>
</protein>
<evidence type="ECO:0000256" key="1">
    <source>
        <dbReference type="SAM" id="MobiDB-lite"/>
    </source>
</evidence>
<organism evidence="4 5">
    <name type="scientific">Nitrogeniibacter mangrovi</name>
    <dbReference type="NCBI Taxonomy" id="2016596"/>
    <lineage>
        <taxon>Bacteria</taxon>
        <taxon>Pseudomonadati</taxon>
        <taxon>Pseudomonadota</taxon>
        <taxon>Betaproteobacteria</taxon>
        <taxon>Rhodocyclales</taxon>
        <taxon>Zoogloeaceae</taxon>
        <taxon>Nitrogeniibacter</taxon>
    </lineage>
</organism>
<feature type="signal peptide" evidence="2">
    <location>
        <begin position="1"/>
        <end position="26"/>
    </location>
</feature>
<reference evidence="4 5" key="1">
    <citation type="submission" date="2020-02" db="EMBL/GenBank/DDBJ databases">
        <title>Nitrogenibacter mangrovi gen. nov., sp. nov. isolated from mangrove sediment, a denitrifying betaproteobacterium.</title>
        <authorList>
            <person name="Liao H."/>
            <person name="Tian Y."/>
        </authorList>
    </citation>
    <scope>NUCLEOTIDE SEQUENCE [LARGE SCALE GENOMIC DNA]</scope>
    <source>
        <strain evidence="4 5">M9-3-2</strain>
    </source>
</reference>
<dbReference type="RefSeq" id="WP_173763403.1">
    <property type="nucleotide sequence ID" value="NZ_CP048836.1"/>
</dbReference>
<dbReference type="Pfam" id="PF13372">
    <property type="entry name" value="Alginate_exp"/>
    <property type="match status" value="1"/>
</dbReference>
<dbReference type="KEGG" id="azq:G3580_00515"/>
<keyword evidence="5" id="KW-1185">Reference proteome</keyword>